<proteinExistence type="predicted"/>
<reference evidence="1 2" key="3">
    <citation type="journal article" date="2013" name="Rice">
        <title>Improvement of the Oryza sativa Nipponbare reference genome using next generation sequence and optical map data.</title>
        <authorList>
            <person name="Kawahara Y."/>
            <person name="de la Bastide M."/>
            <person name="Hamilton J.P."/>
            <person name="Kanamori H."/>
            <person name="McCombie W.R."/>
            <person name="Ouyang S."/>
            <person name="Schwartz D.C."/>
            <person name="Tanaka T."/>
            <person name="Wu J."/>
            <person name="Zhou S."/>
            <person name="Childs K.L."/>
            <person name="Davidson R.M."/>
            <person name="Lin H."/>
            <person name="Quesada-Ocampo L."/>
            <person name="Vaillancourt B."/>
            <person name="Sakai H."/>
            <person name="Lee S.S."/>
            <person name="Kim J."/>
            <person name="Numa H."/>
            <person name="Itoh T."/>
            <person name="Buell C.R."/>
            <person name="Matsumoto T."/>
        </authorList>
    </citation>
    <scope>NUCLEOTIDE SEQUENCE [LARGE SCALE GENOMIC DNA]</scope>
    <source>
        <strain evidence="2">cv. Nipponbare</strain>
    </source>
</reference>
<sequence length="112" mass="12397">MMYRSLLASVAPNLVFSASYNSLASVICIYTLTRRSPRTLRMHPTKRVVASSNSFYWSAARTTIGLLALIHKHFIVVSHRVTLICHLLKCTPANLSDLNASAKPAIVKPQCL</sequence>
<evidence type="ECO:0000313" key="2">
    <source>
        <dbReference type="Proteomes" id="UP000059680"/>
    </source>
</evidence>
<protein>
    <submittedName>
        <fullName evidence="1">Os05g0312201 protein</fullName>
    </submittedName>
</protein>
<reference evidence="1 2" key="2">
    <citation type="journal article" date="2013" name="Plant Cell Physiol.">
        <title>Rice Annotation Project Database (RAP-DB): an integrative and interactive database for rice genomics.</title>
        <authorList>
            <person name="Sakai H."/>
            <person name="Lee S.S."/>
            <person name="Tanaka T."/>
            <person name="Numa H."/>
            <person name="Kim J."/>
            <person name="Kawahara Y."/>
            <person name="Wakimoto H."/>
            <person name="Yang C.C."/>
            <person name="Iwamoto M."/>
            <person name="Abe T."/>
            <person name="Yamada Y."/>
            <person name="Muto A."/>
            <person name="Inokuchi H."/>
            <person name="Ikemura T."/>
            <person name="Matsumoto T."/>
            <person name="Sasaki T."/>
            <person name="Itoh T."/>
        </authorList>
    </citation>
    <scope>NUCLEOTIDE SEQUENCE [LARGE SCALE GENOMIC DNA]</scope>
    <source>
        <strain evidence="2">cv. Nipponbare</strain>
    </source>
</reference>
<gene>
    <name evidence="1" type="ordered locus">Os05g0312201</name>
    <name evidence="1" type="ORF">OSNPB_050312201</name>
</gene>
<dbReference type="InParanoid" id="A0A0P0WKS7"/>
<evidence type="ECO:0000313" key="1">
    <source>
        <dbReference type="EMBL" id="BAS93298.1"/>
    </source>
</evidence>
<dbReference type="PaxDb" id="39947-A0A0P0WKS7"/>
<name>A0A0P0WKS7_ORYSJ</name>
<dbReference type="EMBL" id="AP014961">
    <property type="protein sequence ID" value="BAS93298.1"/>
    <property type="molecule type" value="Genomic_DNA"/>
</dbReference>
<dbReference type="Proteomes" id="UP000059680">
    <property type="component" value="Chromosome 5"/>
</dbReference>
<accession>A0A0P0WKS7</accession>
<reference evidence="2" key="1">
    <citation type="journal article" date="2005" name="Nature">
        <title>The map-based sequence of the rice genome.</title>
        <authorList>
            <consortium name="International rice genome sequencing project (IRGSP)"/>
            <person name="Matsumoto T."/>
            <person name="Wu J."/>
            <person name="Kanamori H."/>
            <person name="Katayose Y."/>
            <person name="Fujisawa M."/>
            <person name="Namiki N."/>
            <person name="Mizuno H."/>
            <person name="Yamamoto K."/>
            <person name="Antonio B.A."/>
            <person name="Baba T."/>
            <person name="Sakata K."/>
            <person name="Nagamura Y."/>
            <person name="Aoki H."/>
            <person name="Arikawa K."/>
            <person name="Arita K."/>
            <person name="Bito T."/>
            <person name="Chiden Y."/>
            <person name="Fujitsuka N."/>
            <person name="Fukunaka R."/>
            <person name="Hamada M."/>
            <person name="Harada C."/>
            <person name="Hayashi A."/>
            <person name="Hijishita S."/>
            <person name="Honda M."/>
            <person name="Hosokawa S."/>
            <person name="Ichikawa Y."/>
            <person name="Idonuma A."/>
            <person name="Iijima M."/>
            <person name="Ikeda M."/>
            <person name="Ikeno M."/>
            <person name="Ito K."/>
            <person name="Ito S."/>
            <person name="Ito T."/>
            <person name="Ito Y."/>
            <person name="Ito Y."/>
            <person name="Iwabuchi A."/>
            <person name="Kamiya K."/>
            <person name="Karasawa W."/>
            <person name="Kurita K."/>
            <person name="Katagiri S."/>
            <person name="Kikuta A."/>
            <person name="Kobayashi H."/>
            <person name="Kobayashi N."/>
            <person name="Machita K."/>
            <person name="Maehara T."/>
            <person name="Masukawa M."/>
            <person name="Mizubayashi T."/>
            <person name="Mukai Y."/>
            <person name="Nagasaki H."/>
            <person name="Nagata Y."/>
            <person name="Naito S."/>
            <person name="Nakashima M."/>
            <person name="Nakama Y."/>
            <person name="Nakamichi Y."/>
            <person name="Nakamura M."/>
            <person name="Meguro A."/>
            <person name="Negishi M."/>
            <person name="Ohta I."/>
            <person name="Ohta T."/>
            <person name="Okamoto M."/>
            <person name="Ono N."/>
            <person name="Saji S."/>
            <person name="Sakaguchi M."/>
            <person name="Sakai K."/>
            <person name="Shibata M."/>
            <person name="Shimokawa T."/>
            <person name="Song J."/>
            <person name="Takazaki Y."/>
            <person name="Terasawa K."/>
            <person name="Tsugane M."/>
            <person name="Tsuji K."/>
            <person name="Ueda S."/>
            <person name="Waki K."/>
            <person name="Yamagata H."/>
            <person name="Yamamoto M."/>
            <person name="Yamamoto S."/>
            <person name="Yamane H."/>
            <person name="Yoshiki S."/>
            <person name="Yoshihara R."/>
            <person name="Yukawa K."/>
            <person name="Zhong H."/>
            <person name="Yano M."/>
            <person name="Yuan Q."/>
            <person name="Ouyang S."/>
            <person name="Liu J."/>
            <person name="Jones K.M."/>
            <person name="Gansberger K."/>
            <person name="Moffat K."/>
            <person name="Hill J."/>
            <person name="Bera J."/>
            <person name="Fadrosh D."/>
            <person name="Jin S."/>
            <person name="Johri S."/>
            <person name="Kim M."/>
            <person name="Overton L."/>
            <person name="Reardon M."/>
            <person name="Tsitrin T."/>
            <person name="Vuong H."/>
            <person name="Weaver B."/>
            <person name="Ciecko A."/>
            <person name="Tallon L."/>
            <person name="Jackson J."/>
            <person name="Pai G."/>
            <person name="Aken S.V."/>
            <person name="Utterback T."/>
            <person name="Reidmuller S."/>
            <person name="Feldblyum T."/>
            <person name="Hsiao J."/>
            <person name="Zismann V."/>
            <person name="Iobst S."/>
            <person name="de Vazeille A.R."/>
            <person name="Buell C.R."/>
            <person name="Ying K."/>
            <person name="Li Y."/>
            <person name="Lu T."/>
            <person name="Huang Y."/>
            <person name="Zhao Q."/>
            <person name="Feng Q."/>
            <person name="Zhang L."/>
            <person name="Zhu J."/>
            <person name="Weng Q."/>
            <person name="Mu J."/>
            <person name="Lu Y."/>
            <person name="Fan D."/>
            <person name="Liu Y."/>
            <person name="Guan J."/>
            <person name="Zhang Y."/>
            <person name="Yu S."/>
            <person name="Liu X."/>
            <person name="Zhang Y."/>
            <person name="Hong G."/>
            <person name="Han B."/>
            <person name="Choisne N."/>
            <person name="Demange N."/>
            <person name="Orjeda G."/>
            <person name="Samain S."/>
            <person name="Cattolico L."/>
            <person name="Pelletier E."/>
            <person name="Couloux A."/>
            <person name="Segurens B."/>
            <person name="Wincker P."/>
            <person name="D'Hont A."/>
            <person name="Scarpelli C."/>
            <person name="Weissenbach J."/>
            <person name="Salanoubat M."/>
            <person name="Quetier F."/>
            <person name="Yu Y."/>
            <person name="Kim H.R."/>
            <person name="Rambo T."/>
            <person name="Currie J."/>
            <person name="Collura K."/>
            <person name="Luo M."/>
            <person name="Yang T."/>
            <person name="Ammiraju J.S.S."/>
            <person name="Engler F."/>
            <person name="Soderlund C."/>
            <person name="Wing R.A."/>
            <person name="Palmer L.E."/>
            <person name="de la Bastide M."/>
            <person name="Spiegel L."/>
            <person name="Nascimento L."/>
            <person name="Zutavern T."/>
            <person name="O'Shaughnessy A."/>
            <person name="Dike S."/>
            <person name="Dedhia N."/>
            <person name="Preston R."/>
            <person name="Balija V."/>
            <person name="McCombie W.R."/>
            <person name="Chow T."/>
            <person name="Chen H."/>
            <person name="Chung M."/>
            <person name="Chen C."/>
            <person name="Shaw J."/>
            <person name="Wu H."/>
            <person name="Hsiao K."/>
            <person name="Chao Y."/>
            <person name="Chu M."/>
            <person name="Cheng C."/>
            <person name="Hour A."/>
            <person name="Lee P."/>
            <person name="Lin S."/>
            <person name="Lin Y."/>
            <person name="Liou J."/>
            <person name="Liu S."/>
            <person name="Hsing Y."/>
            <person name="Raghuvanshi S."/>
            <person name="Mohanty A."/>
            <person name="Bharti A.K."/>
            <person name="Gaur A."/>
            <person name="Gupta V."/>
            <person name="Kumar D."/>
            <person name="Ravi V."/>
            <person name="Vij S."/>
            <person name="Kapur A."/>
            <person name="Khurana P."/>
            <person name="Khurana P."/>
            <person name="Khurana J.P."/>
            <person name="Tyagi A.K."/>
            <person name="Gaikwad K."/>
            <person name="Singh A."/>
            <person name="Dalal V."/>
            <person name="Srivastava S."/>
            <person name="Dixit A."/>
            <person name="Pal A.K."/>
            <person name="Ghazi I.A."/>
            <person name="Yadav M."/>
            <person name="Pandit A."/>
            <person name="Bhargava A."/>
            <person name="Sureshbabu K."/>
            <person name="Batra K."/>
            <person name="Sharma T.R."/>
            <person name="Mohapatra T."/>
            <person name="Singh N.K."/>
            <person name="Messing J."/>
            <person name="Nelson A.B."/>
            <person name="Fuks G."/>
            <person name="Kavchok S."/>
            <person name="Keizer G."/>
            <person name="Linton E."/>
            <person name="Llaca V."/>
            <person name="Song R."/>
            <person name="Tanyolac B."/>
            <person name="Young S."/>
            <person name="Ho-Il K."/>
            <person name="Hahn J.H."/>
            <person name="Sangsakoo G."/>
            <person name="Vanavichit A."/>
            <person name="de Mattos Luiz.A.T."/>
            <person name="Zimmer P.D."/>
            <person name="Malone G."/>
            <person name="Dellagostin O."/>
            <person name="de Oliveira A.C."/>
            <person name="Bevan M."/>
            <person name="Bancroft I."/>
            <person name="Minx P."/>
            <person name="Cordum H."/>
            <person name="Wilson R."/>
            <person name="Cheng Z."/>
            <person name="Jin W."/>
            <person name="Jiang J."/>
            <person name="Leong S.A."/>
            <person name="Iwama H."/>
            <person name="Gojobori T."/>
            <person name="Itoh T."/>
            <person name="Niimura Y."/>
            <person name="Fujii Y."/>
            <person name="Habara T."/>
            <person name="Sakai H."/>
            <person name="Sato Y."/>
            <person name="Wilson G."/>
            <person name="Kumar K."/>
            <person name="McCouch S."/>
            <person name="Juretic N."/>
            <person name="Hoen D."/>
            <person name="Wright S."/>
            <person name="Bruskiewich R."/>
            <person name="Bureau T."/>
            <person name="Miyao A."/>
            <person name="Hirochika H."/>
            <person name="Nishikawa T."/>
            <person name="Kadowaki K."/>
            <person name="Sugiura M."/>
            <person name="Burr B."/>
            <person name="Sasaki T."/>
        </authorList>
    </citation>
    <scope>NUCLEOTIDE SEQUENCE [LARGE SCALE GENOMIC DNA]</scope>
    <source>
        <strain evidence="2">cv. Nipponbare</strain>
    </source>
</reference>
<keyword evidence="2" id="KW-1185">Reference proteome</keyword>
<organism evidence="1 2">
    <name type="scientific">Oryza sativa subsp. japonica</name>
    <name type="common">Rice</name>
    <dbReference type="NCBI Taxonomy" id="39947"/>
    <lineage>
        <taxon>Eukaryota</taxon>
        <taxon>Viridiplantae</taxon>
        <taxon>Streptophyta</taxon>
        <taxon>Embryophyta</taxon>
        <taxon>Tracheophyta</taxon>
        <taxon>Spermatophyta</taxon>
        <taxon>Magnoliopsida</taxon>
        <taxon>Liliopsida</taxon>
        <taxon>Poales</taxon>
        <taxon>Poaceae</taxon>
        <taxon>BOP clade</taxon>
        <taxon>Oryzoideae</taxon>
        <taxon>Oryzeae</taxon>
        <taxon>Oryzinae</taxon>
        <taxon>Oryza</taxon>
        <taxon>Oryza sativa</taxon>
    </lineage>
</organism>
<dbReference type="AlphaFoldDB" id="A0A0P0WKS7"/>
<dbReference type="Gramene" id="Os05t0312201-01">
    <property type="protein sequence ID" value="Os05t0312201-01"/>
    <property type="gene ID" value="Os05g0312201"/>
</dbReference>